<dbReference type="Proteomes" id="UP001375812">
    <property type="component" value="Unassembled WGS sequence"/>
</dbReference>
<dbReference type="SUPFAM" id="SSF100950">
    <property type="entry name" value="NagB/RpiA/CoA transferase-like"/>
    <property type="match status" value="1"/>
</dbReference>
<reference evidence="1 2" key="1">
    <citation type="submission" date="2023-12" db="EMBL/GenBank/DDBJ databases">
        <title>Gut-associated functions are favored during microbiome assembly across C. elegans life.</title>
        <authorList>
            <person name="Zimmermann J."/>
        </authorList>
    </citation>
    <scope>NUCLEOTIDE SEQUENCE [LARGE SCALE GENOMIC DNA]</scope>
    <source>
        <strain evidence="1 2">MYb71</strain>
    </source>
</reference>
<dbReference type="PANTHER" id="PTHR43293">
    <property type="entry name" value="ACETATE COA-TRANSFERASE YDIF"/>
    <property type="match status" value="1"/>
</dbReference>
<dbReference type="GO" id="GO:0016740">
    <property type="term" value="F:transferase activity"/>
    <property type="evidence" value="ECO:0007669"/>
    <property type="project" value="UniProtKB-KW"/>
</dbReference>
<dbReference type="Gene3D" id="3.40.1080.10">
    <property type="entry name" value="Glutaconate Coenzyme A-transferase"/>
    <property type="match status" value="1"/>
</dbReference>
<dbReference type="Pfam" id="PF01144">
    <property type="entry name" value="CoA_trans"/>
    <property type="match status" value="1"/>
</dbReference>
<dbReference type="SMART" id="SM00882">
    <property type="entry name" value="CoA_trans"/>
    <property type="match status" value="1"/>
</dbReference>
<comment type="caution">
    <text evidence="1">The sequence shown here is derived from an EMBL/GenBank/DDBJ whole genome shotgun (WGS) entry which is preliminary data.</text>
</comment>
<dbReference type="RefSeq" id="WP_105543955.1">
    <property type="nucleotide sequence ID" value="NZ_JBBGZH010000002.1"/>
</dbReference>
<dbReference type="EMBL" id="JBBGZH010000002">
    <property type="protein sequence ID" value="MEJ5021523.1"/>
    <property type="molecule type" value="Genomic_DNA"/>
</dbReference>
<dbReference type="PANTHER" id="PTHR43293:SF3">
    <property type="entry name" value="CHOLESTEROL RING-CLEAVING HYDROLASE IPDB SUBUNIT"/>
    <property type="match status" value="1"/>
</dbReference>
<evidence type="ECO:0000313" key="2">
    <source>
        <dbReference type="Proteomes" id="UP001375812"/>
    </source>
</evidence>
<keyword evidence="1" id="KW-0808">Transferase</keyword>
<name>A0ABU8PH05_9HYPH</name>
<organism evidence="1 2">
    <name type="scientific">Ochrobactrum vermis</name>
    <dbReference type="NCBI Taxonomy" id="1827297"/>
    <lineage>
        <taxon>Bacteria</taxon>
        <taxon>Pseudomonadati</taxon>
        <taxon>Pseudomonadota</taxon>
        <taxon>Alphaproteobacteria</taxon>
        <taxon>Hyphomicrobiales</taxon>
        <taxon>Brucellaceae</taxon>
        <taxon>Brucella/Ochrobactrum group</taxon>
        <taxon>Ochrobactrum</taxon>
    </lineage>
</organism>
<keyword evidence="2" id="KW-1185">Reference proteome</keyword>
<sequence>MMPILARETLIYTIAQLLEGVRHVAVGASSPIPAAGAMLRRALNRRDGGEAVKISILGSVEHNFFTNGSAELFDCAGQGRIDAFFLGGGQIDGKGNINLVGVGDYPRSTVRWPGSFGSAYLYFVVPRIILFREEHSPRVLVKEVDFISAAGVSEKNVYRTGGPYALLTGKGLFHFDKERENFRLTSLHKGHELADVMEATGFDFDHSPRPDLTPDPDPSILQLLRGRILDELSETYPEFATEMRQEIEMLSSDAFEIQEN</sequence>
<protein>
    <submittedName>
        <fullName evidence="1">CoA transferase</fullName>
    </submittedName>
</protein>
<evidence type="ECO:0000313" key="1">
    <source>
        <dbReference type="EMBL" id="MEJ5021523.1"/>
    </source>
</evidence>
<dbReference type="InterPro" id="IPR037171">
    <property type="entry name" value="NagB/RpiA_transferase-like"/>
</dbReference>
<gene>
    <name evidence="1" type="ORF">WH297_17560</name>
</gene>
<accession>A0ABU8PH05</accession>
<dbReference type="InterPro" id="IPR004165">
    <property type="entry name" value="CoA_trans_fam_I"/>
</dbReference>
<proteinExistence type="predicted"/>